<protein>
    <recommendedName>
        <fullName evidence="4 11">Flagellar motor switch protein FliG</fullName>
    </recommendedName>
</protein>
<dbReference type="GO" id="GO:0003774">
    <property type="term" value="F:cytoskeletal motor activity"/>
    <property type="evidence" value="ECO:0007669"/>
    <property type="project" value="InterPro"/>
</dbReference>
<dbReference type="Pfam" id="PF14842">
    <property type="entry name" value="FliG_N"/>
    <property type="match status" value="1"/>
</dbReference>
<reference evidence="16" key="1">
    <citation type="submission" date="2015-03" db="EMBL/GenBank/DDBJ databases">
        <authorList>
            <consortium name="Pathogen Informatics"/>
        </authorList>
    </citation>
    <scope>NUCLEOTIDE SEQUENCE [LARGE SCALE GENOMIC DNA]</scope>
    <source>
        <strain evidence="16">R148</strain>
    </source>
</reference>
<dbReference type="GeneID" id="61816456"/>
<dbReference type="GO" id="GO:0005886">
    <property type="term" value="C:plasma membrane"/>
    <property type="evidence" value="ECO:0007669"/>
    <property type="project" value="UniProtKB-SubCell"/>
</dbReference>
<dbReference type="InterPro" id="IPR011002">
    <property type="entry name" value="FliG_a-hlx"/>
</dbReference>
<dbReference type="InterPro" id="IPR028263">
    <property type="entry name" value="FliG_N"/>
</dbReference>
<evidence type="ECO:0000256" key="10">
    <source>
        <dbReference type="ARBA" id="ARBA00025598"/>
    </source>
</evidence>
<keyword evidence="15" id="KW-0966">Cell projection</keyword>
<keyword evidence="15" id="KW-0969">Cilium</keyword>
<keyword evidence="7 11" id="KW-0283">Flagellar rotation</keyword>
<evidence type="ECO:0000256" key="6">
    <source>
        <dbReference type="ARBA" id="ARBA00022500"/>
    </source>
</evidence>
<dbReference type="Pfam" id="PF01706">
    <property type="entry name" value="FliG_C"/>
    <property type="match status" value="1"/>
</dbReference>
<dbReference type="PIRSF" id="PIRSF003161">
    <property type="entry name" value="FliG"/>
    <property type="match status" value="1"/>
</dbReference>
<evidence type="ECO:0000259" key="12">
    <source>
        <dbReference type="Pfam" id="PF01706"/>
    </source>
</evidence>
<dbReference type="PRINTS" id="PR00954">
    <property type="entry name" value="FLGMOTORFLIG"/>
</dbReference>
<dbReference type="PANTHER" id="PTHR30534">
    <property type="entry name" value="FLAGELLAR MOTOR SWITCH PROTEIN FLIG"/>
    <property type="match status" value="1"/>
</dbReference>
<feature type="domain" description="Flagellar motor switch protein FliG middle" evidence="13">
    <location>
        <begin position="112"/>
        <end position="184"/>
    </location>
</feature>
<keyword evidence="15" id="KW-0282">Flagellum</keyword>
<evidence type="ECO:0000259" key="14">
    <source>
        <dbReference type="Pfam" id="PF14842"/>
    </source>
</evidence>
<comment type="similarity">
    <text evidence="3 11">Belongs to the FliG family.</text>
</comment>
<evidence type="ECO:0000256" key="3">
    <source>
        <dbReference type="ARBA" id="ARBA00010299"/>
    </source>
</evidence>
<dbReference type="FunFam" id="1.10.220.30:FF:000001">
    <property type="entry name" value="Flagellar motor switch protein FliG"/>
    <property type="match status" value="1"/>
</dbReference>
<dbReference type="InterPro" id="IPR000090">
    <property type="entry name" value="Flg_Motor_Flig"/>
</dbReference>
<dbReference type="InterPro" id="IPR032779">
    <property type="entry name" value="FliG_M"/>
</dbReference>
<gene>
    <name evidence="15" type="primary">fliG_2</name>
    <name evidence="15" type="ORF">ERS008476_03994</name>
</gene>
<dbReference type="Gene3D" id="1.10.220.30">
    <property type="match status" value="3"/>
</dbReference>
<accession>A0A0H5M1N2</accession>
<evidence type="ECO:0000256" key="8">
    <source>
        <dbReference type="ARBA" id="ARBA00023136"/>
    </source>
</evidence>
<evidence type="ECO:0000256" key="2">
    <source>
        <dbReference type="ARBA" id="ARBA00004515"/>
    </source>
</evidence>
<dbReference type="AlphaFoldDB" id="A0A0H5M1N2"/>
<dbReference type="GO" id="GO:0071973">
    <property type="term" value="P:bacterial-type flagellum-dependent cell motility"/>
    <property type="evidence" value="ECO:0007669"/>
    <property type="project" value="InterPro"/>
</dbReference>
<evidence type="ECO:0000313" key="16">
    <source>
        <dbReference type="Proteomes" id="UP000043316"/>
    </source>
</evidence>
<keyword evidence="6 11" id="KW-0145">Chemotaxis</keyword>
<evidence type="ECO:0000256" key="4">
    <source>
        <dbReference type="ARBA" id="ARBA00021870"/>
    </source>
</evidence>
<comment type="function">
    <text evidence="10 11">FliG is one of three proteins (FliG, FliN, FliM) that forms the rotor-mounted switch complex (C ring), located at the base of the basal body. This complex interacts with the CheY and CheZ chemotaxis proteins, in addition to contacting components of the motor that determine the direction of flagellar rotation.</text>
</comment>
<evidence type="ECO:0000259" key="13">
    <source>
        <dbReference type="Pfam" id="PF14841"/>
    </source>
</evidence>
<proteinExistence type="inferred from homology"/>
<dbReference type="PANTHER" id="PTHR30534:SF0">
    <property type="entry name" value="FLAGELLAR MOTOR SWITCH PROTEIN FLIG"/>
    <property type="match status" value="1"/>
</dbReference>
<evidence type="ECO:0000256" key="7">
    <source>
        <dbReference type="ARBA" id="ARBA00022779"/>
    </source>
</evidence>
<evidence type="ECO:0000256" key="11">
    <source>
        <dbReference type="PIRNR" id="PIRNR003161"/>
    </source>
</evidence>
<keyword evidence="5 11" id="KW-1003">Cell membrane</keyword>
<evidence type="ECO:0000256" key="1">
    <source>
        <dbReference type="ARBA" id="ARBA00004117"/>
    </source>
</evidence>
<dbReference type="RefSeq" id="WP_019211804.1">
    <property type="nucleotide sequence ID" value="NZ_CWJI01000019.1"/>
</dbReference>
<feature type="domain" description="Flagellar motor switch protein FliG N-terminal" evidence="14">
    <location>
        <begin position="2"/>
        <end position="98"/>
    </location>
</feature>
<keyword evidence="11" id="KW-0997">Cell inner membrane</keyword>
<comment type="subcellular location">
    <subcellularLocation>
        <location evidence="1 11">Bacterial flagellum basal body</location>
    </subcellularLocation>
    <subcellularLocation>
        <location evidence="2 11">Cell inner membrane</location>
        <topology evidence="2 11">Peripheral membrane protein</topology>
        <orientation evidence="2 11">Cytoplasmic side</orientation>
    </subcellularLocation>
</comment>
<evidence type="ECO:0000256" key="9">
    <source>
        <dbReference type="ARBA" id="ARBA00023143"/>
    </source>
</evidence>
<evidence type="ECO:0000256" key="5">
    <source>
        <dbReference type="ARBA" id="ARBA00022475"/>
    </source>
</evidence>
<dbReference type="Proteomes" id="UP000043316">
    <property type="component" value="Unassembled WGS sequence"/>
</dbReference>
<organism evidence="15 16">
    <name type="scientific">Yersinia intermedia</name>
    <dbReference type="NCBI Taxonomy" id="631"/>
    <lineage>
        <taxon>Bacteria</taxon>
        <taxon>Pseudomonadati</taxon>
        <taxon>Pseudomonadota</taxon>
        <taxon>Gammaproteobacteria</taxon>
        <taxon>Enterobacterales</taxon>
        <taxon>Yersiniaceae</taxon>
        <taxon>Yersinia</taxon>
    </lineage>
</organism>
<name>A0A0H5M1N2_YERIN</name>
<dbReference type="GO" id="GO:0006935">
    <property type="term" value="P:chemotaxis"/>
    <property type="evidence" value="ECO:0007669"/>
    <property type="project" value="UniProtKB-KW"/>
</dbReference>
<dbReference type="GO" id="GO:0009425">
    <property type="term" value="C:bacterial-type flagellum basal body"/>
    <property type="evidence" value="ECO:0007669"/>
    <property type="project" value="UniProtKB-SubCell"/>
</dbReference>
<dbReference type="EMBL" id="CWJI01000019">
    <property type="protein sequence ID" value="CRY56947.1"/>
    <property type="molecule type" value="Genomic_DNA"/>
</dbReference>
<keyword evidence="9 11" id="KW-0975">Bacterial flagellum</keyword>
<dbReference type="NCBIfam" id="TIGR00207">
    <property type="entry name" value="fliG"/>
    <property type="match status" value="1"/>
</dbReference>
<dbReference type="Pfam" id="PF14841">
    <property type="entry name" value="FliG_M"/>
    <property type="match status" value="1"/>
</dbReference>
<sequence length="328" mass="37029">MNAYEKSAVVMITLGDERAAEVFKHLNAHEVTQISSAMVRMGSYTHEQLAQVMNEFQRDAGEYAALSVDTSEYLRNVLVRALGEERANSLLEDLLDTQSGNDGIETLNFMEPQAVSDLIRDEHPQIIATILVHLKRNQAADVLAKFDERVRNDIMLRIATFGGVQPVALQELTEVLNNLLHGQNLKRSKMGGVRPAAEILNLMKTQQEDAVIAAVREFDQELAQKIIDEMFLFENLVEMEDRSIQRILQDIDSESLIVALKGSDQALRDKFFRNMSRRQSEIMIEDLNSRGPVRMSQVETEQKNILMLVRRLAESGEIIIGGGEDVYV</sequence>
<dbReference type="SUPFAM" id="SSF48029">
    <property type="entry name" value="FliG"/>
    <property type="match status" value="2"/>
</dbReference>
<feature type="domain" description="Flagellar motor switch protein FliG C-terminal" evidence="12">
    <location>
        <begin position="215"/>
        <end position="320"/>
    </location>
</feature>
<keyword evidence="8 11" id="KW-0472">Membrane</keyword>
<dbReference type="InterPro" id="IPR023087">
    <property type="entry name" value="Flg_Motor_Flig_C"/>
</dbReference>
<evidence type="ECO:0000313" key="15">
    <source>
        <dbReference type="EMBL" id="CRY56947.1"/>
    </source>
</evidence>